<accession>A0AAE3F1Y2</accession>
<gene>
    <name evidence="1" type="ORF">L0N21_07575</name>
</gene>
<evidence type="ECO:0000313" key="2">
    <source>
        <dbReference type="Proteomes" id="UP001199915"/>
    </source>
</evidence>
<dbReference type="Proteomes" id="UP001199915">
    <property type="component" value="Unassembled WGS sequence"/>
</dbReference>
<protein>
    <submittedName>
        <fullName evidence="1">Uncharacterized protein</fullName>
    </submittedName>
</protein>
<dbReference type="EMBL" id="JAKNFS010000009">
    <property type="protein sequence ID" value="MCG4765368.1"/>
    <property type="molecule type" value="Genomic_DNA"/>
</dbReference>
<reference evidence="1" key="1">
    <citation type="submission" date="2022-01" db="EMBL/GenBank/DDBJ databases">
        <title>Collection of gut derived symbiotic bacterial strains cultured from healthy donors.</title>
        <authorList>
            <person name="Lin H."/>
            <person name="Kohout C."/>
            <person name="Waligurski E."/>
            <person name="Pamer E.G."/>
        </authorList>
    </citation>
    <scope>NUCLEOTIDE SEQUENCE</scope>
    <source>
        <strain evidence="1">DFI.5.49</strain>
    </source>
</reference>
<dbReference type="AlphaFoldDB" id="A0AAE3F1Y2"/>
<proteinExistence type="predicted"/>
<dbReference type="RefSeq" id="WP_117504896.1">
    <property type="nucleotide sequence ID" value="NZ_JAKNFS010000009.1"/>
</dbReference>
<evidence type="ECO:0000313" key="1">
    <source>
        <dbReference type="EMBL" id="MCG4765368.1"/>
    </source>
</evidence>
<organism evidence="1 2">
    <name type="scientific">Fusicatenibacter saccharivorans</name>
    <dbReference type="NCBI Taxonomy" id="1150298"/>
    <lineage>
        <taxon>Bacteria</taxon>
        <taxon>Bacillati</taxon>
        <taxon>Bacillota</taxon>
        <taxon>Clostridia</taxon>
        <taxon>Lachnospirales</taxon>
        <taxon>Lachnospiraceae</taxon>
        <taxon>Fusicatenibacter</taxon>
    </lineage>
</organism>
<name>A0AAE3F1Y2_9FIRM</name>
<comment type="caution">
    <text evidence="1">The sequence shown here is derived from an EMBL/GenBank/DDBJ whole genome shotgun (WGS) entry which is preliminary data.</text>
</comment>
<sequence length="100" mass="11251">MKKYAVTLTGHYEKTISVYADTTEQAAEKVKIILFDTDLISFSEEDFVCGEAKIEDVDKEDGKEKDTPDEEEAECMNHEDCSGCPYLCPACGECLCEYED</sequence>